<evidence type="ECO:0000256" key="5">
    <source>
        <dbReference type="SAM" id="SignalP"/>
    </source>
</evidence>
<dbReference type="InterPro" id="IPR052211">
    <property type="entry name" value="Cpx_auxiliary_protein"/>
</dbReference>
<comment type="subcellular location">
    <subcellularLocation>
        <location evidence="1">Periplasm</location>
    </subcellularLocation>
</comment>
<name>A0A5Q0TLE8_9VIBR</name>
<dbReference type="PANTHER" id="PTHR38102:SF1">
    <property type="entry name" value="PERIPLASMIC CHAPERONE SPY"/>
    <property type="match status" value="1"/>
</dbReference>
<dbReference type="AlphaFoldDB" id="A0A5Q0TLE8"/>
<protein>
    <submittedName>
        <fullName evidence="6">CpxP family protein</fullName>
    </submittedName>
</protein>
<dbReference type="PIRSF" id="PIRSF034445">
    <property type="entry name" value="CpxP_Spy"/>
    <property type="match status" value="1"/>
</dbReference>
<evidence type="ECO:0000256" key="4">
    <source>
        <dbReference type="ARBA" id="ARBA00022764"/>
    </source>
</evidence>
<dbReference type="GO" id="GO:0051082">
    <property type="term" value="F:unfolded protein binding"/>
    <property type="evidence" value="ECO:0007669"/>
    <property type="project" value="TreeGrafter"/>
</dbReference>
<accession>A0A5Q0TLE8</accession>
<keyword evidence="4" id="KW-0574">Periplasm</keyword>
<evidence type="ECO:0000313" key="7">
    <source>
        <dbReference type="Proteomes" id="UP000348942"/>
    </source>
</evidence>
<dbReference type="EMBL" id="CP045699">
    <property type="protein sequence ID" value="QGA65867.1"/>
    <property type="molecule type" value="Genomic_DNA"/>
</dbReference>
<evidence type="ECO:0000256" key="1">
    <source>
        <dbReference type="ARBA" id="ARBA00004418"/>
    </source>
</evidence>
<dbReference type="RefSeq" id="WP_153448005.1">
    <property type="nucleotide sequence ID" value="NZ_CP045699.1"/>
</dbReference>
<dbReference type="Gene3D" id="1.20.120.1490">
    <property type="match status" value="1"/>
</dbReference>
<proteinExistence type="inferred from homology"/>
<dbReference type="GO" id="GO:0030288">
    <property type="term" value="C:outer membrane-bounded periplasmic space"/>
    <property type="evidence" value="ECO:0007669"/>
    <property type="project" value="TreeGrafter"/>
</dbReference>
<reference evidence="6 7" key="1">
    <citation type="submission" date="2019-10" db="EMBL/GenBank/DDBJ databases">
        <title>Vibrio sp. nov., isolated from Coralline algae surface.</title>
        <authorList>
            <person name="Geng Y."/>
            <person name="Zhang X."/>
        </authorList>
    </citation>
    <scope>NUCLEOTIDE SEQUENCE [LARGE SCALE GENOMIC DNA]</scope>
    <source>
        <strain evidence="6 7">SM1977</strain>
    </source>
</reference>
<dbReference type="InterPro" id="IPR012899">
    <property type="entry name" value="LTXXQ"/>
</dbReference>
<evidence type="ECO:0000256" key="2">
    <source>
        <dbReference type="ARBA" id="ARBA00008441"/>
    </source>
</evidence>
<organism evidence="6 7">
    <name type="scientific">Vibrio algicola</name>
    <dbReference type="NCBI Taxonomy" id="2662262"/>
    <lineage>
        <taxon>Bacteria</taxon>
        <taxon>Pseudomonadati</taxon>
        <taxon>Pseudomonadota</taxon>
        <taxon>Gammaproteobacteria</taxon>
        <taxon>Vibrionales</taxon>
        <taxon>Vibrionaceae</taxon>
        <taxon>Vibrio</taxon>
    </lineage>
</organism>
<keyword evidence="3 5" id="KW-0732">Signal</keyword>
<feature type="signal peptide" evidence="5">
    <location>
        <begin position="1"/>
        <end position="26"/>
    </location>
</feature>
<sequence length="177" mass="20120">MKSLIKKSIIVLVAAPLALGSVSALANNHGMDGHQGKKGGHPGQQCHMDRGIWKQLDLTDAQKTQMKDLRQADRAAMKSDFKAHQQDFKIDHQKMQKLVMADNFDQAAVKSLAQEMATKQVDQQVKMAKSRHDMFNVLTTAQKQDFSKLQAEQHEKCMQKWQKMKERREAHADKKAQ</sequence>
<keyword evidence="7" id="KW-1185">Reference proteome</keyword>
<dbReference type="CDD" id="cd09916">
    <property type="entry name" value="CpxP_like"/>
    <property type="match status" value="1"/>
</dbReference>
<dbReference type="Proteomes" id="UP000348942">
    <property type="component" value="Chromosome 1"/>
</dbReference>
<evidence type="ECO:0000256" key="3">
    <source>
        <dbReference type="ARBA" id="ARBA00022729"/>
    </source>
</evidence>
<evidence type="ECO:0000313" key="6">
    <source>
        <dbReference type="EMBL" id="QGA65867.1"/>
    </source>
</evidence>
<feature type="chain" id="PRO_5024354983" evidence="5">
    <location>
        <begin position="27"/>
        <end position="177"/>
    </location>
</feature>
<gene>
    <name evidence="6" type="ORF">GFB47_10975</name>
</gene>
<dbReference type="NCBIfam" id="NF009391">
    <property type="entry name" value="PRK12750.1"/>
    <property type="match status" value="1"/>
</dbReference>
<comment type="similarity">
    <text evidence="2">Belongs to the CpxP/Spy family.</text>
</comment>
<dbReference type="PANTHER" id="PTHR38102">
    <property type="entry name" value="PERIPLASMIC CHAPERONE SPY"/>
    <property type="match status" value="1"/>
</dbReference>
<dbReference type="Pfam" id="PF07813">
    <property type="entry name" value="LTXXQ"/>
    <property type="match status" value="1"/>
</dbReference>